<evidence type="ECO:0000259" key="1">
    <source>
        <dbReference type="Pfam" id="PF24693"/>
    </source>
</evidence>
<evidence type="ECO:0000313" key="3">
    <source>
        <dbReference type="Proteomes" id="UP000030152"/>
    </source>
</evidence>
<proteinExistence type="predicted"/>
<dbReference type="InterPro" id="IPR056077">
    <property type="entry name" value="DUF7660"/>
</dbReference>
<comment type="caution">
    <text evidence="2">The sequence shown here is derived from an EMBL/GenBank/DDBJ whole genome shotgun (WGS) entry which is preliminary data.</text>
</comment>
<name>A0A0A2MK61_9FLAO</name>
<keyword evidence="3" id="KW-1185">Reference proteome</keyword>
<dbReference type="AlphaFoldDB" id="A0A0A2MK61"/>
<evidence type="ECO:0000313" key="2">
    <source>
        <dbReference type="EMBL" id="KGO88675.1"/>
    </source>
</evidence>
<gene>
    <name evidence="2" type="ORF">Q765_01890</name>
</gene>
<dbReference type="EMBL" id="JRLX01000001">
    <property type="protein sequence ID" value="KGO88675.1"/>
    <property type="molecule type" value="Genomic_DNA"/>
</dbReference>
<accession>A0A0A2MK61</accession>
<protein>
    <recommendedName>
        <fullName evidence="1">DUF7660 domain-containing protein</fullName>
    </recommendedName>
</protein>
<dbReference type="Pfam" id="PF24693">
    <property type="entry name" value="DUF7660"/>
    <property type="match status" value="1"/>
</dbReference>
<organism evidence="2 3">
    <name type="scientific">Flavobacterium rivuli WB 3.3-2 = DSM 21788</name>
    <dbReference type="NCBI Taxonomy" id="1121895"/>
    <lineage>
        <taxon>Bacteria</taxon>
        <taxon>Pseudomonadati</taxon>
        <taxon>Bacteroidota</taxon>
        <taxon>Flavobacteriia</taxon>
        <taxon>Flavobacteriales</taxon>
        <taxon>Flavobacteriaceae</taxon>
        <taxon>Flavobacterium</taxon>
    </lineage>
</organism>
<dbReference type="Proteomes" id="UP000030152">
    <property type="component" value="Unassembled WGS sequence"/>
</dbReference>
<reference evidence="2 3" key="1">
    <citation type="submission" date="2013-09" db="EMBL/GenBank/DDBJ databases">
        <authorList>
            <person name="Zeng Z."/>
            <person name="Chen C."/>
        </authorList>
    </citation>
    <scope>NUCLEOTIDE SEQUENCE [LARGE SCALE GENOMIC DNA]</scope>
    <source>
        <strain evidence="2 3">WB 3.3-2</strain>
    </source>
</reference>
<sequence>MKTREDFEDFLEKLVADYSQNKEAWQNDTLRSYLEALHGFNYDSEKDRPSWKAFAEMLLAARHYE</sequence>
<feature type="domain" description="DUF7660" evidence="1">
    <location>
        <begin position="3"/>
        <end position="65"/>
    </location>
</feature>
<dbReference type="eggNOG" id="ENOG5030R5G">
    <property type="taxonomic scope" value="Bacteria"/>
</dbReference>
<dbReference type="STRING" id="1121895.GCA_000378485_00583"/>